<dbReference type="Gene3D" id="3.40.50.300">
    <property type="entry name" value="P-loop containing nucleotide triphosphate hydrolases"/>
    <property type="match status" value="2"/>
</dbReference>
<dbReference type="PANTHER" id="PTHR11070:SF17">
    <property type="entry name" value="DNA HELICASE IV"/>
    <property type="match status" value="1"/>
</dbReference>
<dbReference type="Proteomes" id="UP001597399">
    <property type="component" value="Unassembled WGS sequence"/>
</dbReference>
<evidence type="ECO:0000256" key="1">
    <source>
        <dbReference type="ARBA" id="ARBA00022741"/>
    </source>
</evidence>
<dbReference type="Pfam" id="PF00580">
    <property type="entry name" value="UvrD-helicase"/>
    <property type="match status" value="1"/>
</dbReference>
<evidence type="ECO:0000256" key="5">
    <source>
        <dbReference type="PROSITE-ProRule" id="PRU00560"/>
    </source>
</evidence>
<dbReference type="InterPro" id="IPR000212">
    <property type="entry name" value="DNA_helicase_UvrD/REP"/>
</dbReference>
<feature type="domain" description="UvrD-like helicase ATP-binding" evidence="6">
    <location>
        <begin position="210"/>
        <end position="610"/>
    </location>
</feature>
<organism evidence="7 8">
    <name type="scientific">Sporolactobacillus shoreicorticis</name>
    <dbReference type="NCBI Taxonomy" id="1923877"/>
    <lineage>
        <taxon>Bacteria</taxon>
        <taxon>Bacillati</taxon>
        <taxon>Bacillota</taxon>
        <taxon>Bacilli</taxon>
        <taxon>Bacillales</taxon>
        <taxon>Sporolactobacillaceae</taxon>
        <taxon>Sporolactobacillus</taxon>
    </lineage>
</organism>
<dbReference type="PANTHER" id="PTHR11070">
    <property type="entry name" value="UVRD / RECB / PCRA DNA HELICASE FAMILY MEMBER"/>
    <property type="match status" value="1"/>
</dbReference>
<name>A0ABW5S806_9BACL</name>
<evidence type="ECO:0000313" key="7">
    <source>
        <dbReference type="EMBL" id="MFD2695588.1"/>
    </source>
</evidence>
<dbReference type="PROSITE" id="PS51198">
    <property type="entry name" value="UVRD_HELICASE_ATP_BIND"/>
    <property type="match status" value="1"/>
</dbReference>
<evidence type="ECO:0000256" key="4">
    <source>
        <dbReference type="ARBA" id="ARBA00022840"/>
    </source>
</evidence>
<feature type="binding site" evidence="5">
    <location>
        <begin position="231"/>
        <end position="238"/>
    </location>
    <ligand>
        <name>ATP</name>
        <dbReference type="ChEBI" id="CHEBI:30616"/>
    </ligand>
</feature>
<dbReference type="NCBIfam" id="NF041464">
    <property type="entry name" value="HelD_BACSU"/>
    <property type="match status" value="1"/>
</dbReference>
<keyword evidence="2 5" id="KW-0378">Hydrolase</keyword>
<evidence type="ECO:0000313" key="8">
    <source>
        <dbReference type="Proteomes" id="UP001597399"/>
    </source>
</evidence>
<evidence type="ECO:0000259" key="6">
    <source>
        <dbReference type="PROSITE" id="PS51198"/>
    </source>
</evidence>
<keyword evidence="8" id="KW-1185">Reference proteome</keyword>
<protein>
    <submittedName>
        <fullName evidence="7">RNA polymerase recycling motor HelD</fullName>
    </submittedName>
</protein>
<comment type="caution">
    <text evidence="7">The sequence shown here is derived from an EMBL/GenBank/DDBJ whole genome shotgun (WGS) entry which is preliminary data.</text>
</comment>
<keyword evidence="1 5" id="KW-0547">Nucleotide-binding</keyword>
<gene>
    <name evidence="7" type="primary">helD</name>
    <name evidence="7" type="ORF">ACFSUE_18465</name>
</gene>
<evidence type="ECO:0000256" key="2">
    <source>
        <dbReference type="ARBA" id="ARBA00022801"/>
    </source>
</evidence>
<dbReference type="SUPFAM" id="SSF52540">
    <property type="entry name" value="P-loop containing nucleoside triphosphate hydrolases"/>
    <property type="match status" value="1"/>
</dbReference>
<dbReference type="InterPro" id="IPR048228">
    <property type="entry name" value="HelD_bacillota"/>
</dbReference>
<dbReference type="EMBL" id="JBHUMQ010000049">
    <property type="protein sequence ID" value="MFD2695588.1"/>
    <property type="molecule type" value="Genomic_DNA"/>
</dbReference>
<evidence type="ECO:0000256" key="3">
    <source>
        <dbReference type="ARBA" id="ARBA00022806"/>
    </source>
</evidence>
<dbReference type="InterPro" id="IPR027417">
    <property type="entry name" value="P-loop_NTPase"/>
</dbReference>
<accession>A0ABW5S806</accession>
<reference evidence="8" key="1">
    <citation type="journal article" date="2019" name="Int. J. Syst. Evol. Microbiol.">
        <title>The Global Catalogue of Microorganisms (GCM) 10K type strain sequencing project: providing services to taxonomists for standard genome sequencing and annotation.</title>
        <authorList>
            <consortium name="The Broad Institute Genomics Platform"/>
            <consortium name="The Broad Institute Genome Sequencing Center for Infectious Disease"/>
            <person name="Wu L."/>
            <person name="Ma J."/>
        </authorList>
    </citation>
    <scope>NUCLEOTIDE SEQUENCE [LARGE SCALE GENOMIC DNA]</scope>
    <source>
        <strain evidence="8">TISTR 2466</strain>
    </source>
</reference>
<keyword evidence="3 5" id="KW-0347">Helicase</keyword>
<sequence>MAQSERKQEQERVNEVIDVIGEKVEKITGKKNTVKKGIVDLRKNFWDDVTVNLDETDDVYETQASIKQQAELLSERERRHGQMNKELKTLSRLQDTPYFGRIDFREEDERRAEHLYIGIGSLMDAKNEDFLIYDWRAPVASMYYDYAPGPSKYASLDGEVRGNMTLKRQFIIRRGKIKGMFDTGLTIGDALLQAVLGGRASSQMKSIVATIQKEQNQIIRNETDRYLIVQGAAGSGKTSAALQRVAFLMYRYRKTLRSDNMLLFSPNPLFSSFISNVLPELGEENVVQTTFKDFIEERIGSDLQLENPFDQTESCLTMADGEQLATRLAGIRFKASLAYRDMVDHWLERLNSDGMIFRDITFRDRMIVSSEEVGSYFYTLPHEQTLLNRLEQVRDWLLRRMAAFSKRERKEDWVLEEAELLDKSDYASIFEKLQQQKQFSEETFDDYDREEQLLRKIVINRRMKKLRRRVKQLDFVNCQKVYSEIFYQEFNKAAVPDRWADICRSTRMRFEEGDCPWEDAAPYLYMKEKIQGRKGNHEIRHLIIDEAQDYSPVQLAYLQAAFPRCRMTILGDLNQAIYAQSLNADTMLSEHLYNPNDVKKLTLLRSYRSTKEIMNFAREIVPGGDEIEPFDRSGKLPEWIDAADESDKAAIILDKIASFKQNGFETFALIGKTMKECREAYRLLKNKIDVRLMTQATYQFDKGFIIIPTYLAKGIEFDAAIIYDASAENYSRESERTIFYTACTRAMHELVLLSGGESSPFLDSISTEHYLRTRISE</sequence>
<dbReference type="RefSeq" id="WP_253060570.1">
    <property type="nucleotide sequence ID" value="NZ_JAMXWM010000006.1"/>
</dbReference>
<proteinExistence type="predicted"/>
<keyword evidence="4 5" id="KW-0067">ATP-binding</keyword>
<dbReference type="InterPro" id="IPR014016">
    <property type="entry name" value="UvrD-like_ATP-bd"/>
</dbReference>